<dbReference type="GO" id="GO:0006302">
    <property type="term" value="P:double-strand break repair"/>
    <property type="evidence" value="ECO:0007669"/>
    <property type="project" value="TreeGrafter"/>
</dbReference>
<protein>
    <submittedName>
        <fullName evidence="14">5'-tyrosyl-DNA phosphodiesterase</fullName>
    </submittedName>
</protein>
<comment type="subcellular location">
    <subcellularLocation>
        <location evidence="3">Nucleus</location>
        <location evidence="3">PML body</location>
    </subcellularLocation>
</comment>
<accession>A0AAD4R5K9</accession>
<feature type="domain" description="UBA-like" evidence="13">
    <location>
        <begin position="14"/>
        <end position="47"/>
    </location>
</feature>
<evidence type="ECO:0000259" key="13">
    <source>
        <dbReference type="Pfam" id="PF22566"/>
    </source>
</evidence>
<dbReference type="GO" id="GO:0004518">
    <property type="term" value="F:nuclease activity"/>
    <property type="evidence" value="ECO:0007669"/>
    <property type="project" value="UniProtKB-KW"/>
</dbReference>
<dbReference type="AlphaFoldDB" id="A0AAD4R5K9"/>
<evidence type="ECO:0000256" key="2">
    <source>
        <dbReference type="ARBA" id="ARBA00001946"/>
    </source>
</evidence>
<dbReference type="EMBL" id="JAKKPZ010000023">
    <property type="protein sequence ID" value="KAI1711071.1"/>
    <property type="molecule type" value="Genomic_DNA"/>
</dbReference>
<dbReference type="InterPro" id="IPR051547">
    <property type="entry name" value="TDP2-like"/>
</dbReference>
<dbReference type="GO" id="GO:0005737">
    <property type="term" value="C:cytoplasm"/>
    <property type="evidence" value="ECO:0007669"/>
    <property type="project" value="TreeGrafter"/>
</dbReference>
<evidence type="ECO:0000256" key="10">
    <source>
        <dbReference type="ARBA" id="ARBA00023242"/>
    </source>
</evidence>
<dbReference type="InterPro" id="IPR005135">
    <property type="entry name" value="Endo/exonuclease/phosphatase"/>
</dbReference>
<evidence type="ECO:0000256" key="4">
    <source>
        <dbReference type="ARBA" id="ARBA00022722"/>
    </source>
</evidence>
<evidence type="ECO:0000259" key="12">
    <source>
        <dbReference type="Pfam" id="PF03372"/>
    </source>
</evidence>
<organism evidence="14 15">
    <name type="scientific">Ditylenchus destructor</name>
    <dbReference type="NCBI Taxonomy" id="166010"/>
    <lineage>
        <taxon>Eukaryota</taxon>
        <taxon>Metazoa</taxon>
        <taxon>Ecdysozoa</taxon>
        <taxon>Nematoda</taxon>
        <taxon>Chromadorea</taxon>
        <taxon>Rhabditida</taxon>
        <taxon>Tylenchina</taxon>
        <taxon>Tylenchomorpha</taxon>
        <taxon>Sphaerularioidea</taxon>
        <taxon>Anguinidae</taxon>
        <taxon>Anguininae</taxon>
        <taxon>Ditylenchus</taxon>
    </lineage>
</organism>
<feature type="domain" description="Endonuclease/exonuclease/phosphatase" evidence="12">
    <location>
        <begin position="85"/>
        <end position="317"/>
    </location>
</feature>
<keyword evidence="15" id="KW-1185">Reference proteome</keyword>
<gene>
    <name evidence="14" type="ORF">DdX_10317</name>
</gene>
<proteinExistence type="predicted"/>
<reference evidence="14" key="1">
    <citation type="submission" date="2022-01" db="EMBL/GenBank/DDBJ databases">
        <title>Genome Sequence Resource for Two Populations of Ditylenchus destructor, the Migratory Endoparasitic Phytonematode.</title>
        <authorList>
            <person name="Zhang H."/>
            <person name="Lin R."/>
            <person name="Xie B."/>
        </authorList>
    </citation>
    <scope>NUCLEOTIDE SEQUENCE</scope>
    <source>
        <strain evidence="14">BazhouSP</strain>
    </source>
</reference>
<keyword evidence="4" id="KW-0540">Nuclease</keyword>
<evidence type="ECO:0000256" key="7">
    <source>
        <dbReference type="ARBA" id="ARBA00022801"/>
    </source>
</evidence>
<evidence type="ECO:0000256" key="11">
    <source>
        <dbReference type="SAM" id="MobiDB-lite"/>
    </source>
</evidence>
<dbReference type="Gene3D" id="1.10.8.10">
    <property type="entry name" value="DNA helicase RuvA subunit, C-terminal domain"/>
    <property type="match status" value="1"/>
</dbReference>
<comment type="cofactor">
    <cofactor evidence="2">
        <name>Mg(2+)</name>
        <dbReference type="ChEBI" id="CHEBI:18420"/>
    </cofactor>
</comment>
<dbReference type="InterPro" id="IPR054109">
    <property type="entry name" value="UBA_8"/>
</dbReference>
<dbReference type="GO" id="GO:0070260">
    <property type="term" value="F:5'-tyrosyl-DNA phosphodiesterase activity"/>
    <property type="evidence" value="ECO:0007669"/>
    <property type="project" value="TreeGrafter"/>
</dbReference>
<feature type="region of interest" description="Disordered" evidence="11">
    <location>
        <begin position="54"/>
        <end position="76"/>
    </location>
</feature>
<dbReference type="SUPFAM" id="SSF56219">
    <property type="entry name" value="DNase I-like"/>
    <property type="match status" value="1"/>
</dbReference>
<dbReference type="CDD" id="cd09080">
    <property type="entry name" value="TDP2"/>
    <property type="match status" value="1"/>
</dbReference>
<evidence type="ECO:0000256" key="3">
    <source>
        <dbReference type="ARBA" id="ARBA00004322"/>
    </source>
</evidence>
<comment type="cofactor">
    <cofactor evidence="1">
        <name>Mn(2+)</name>
        <dbReference type="ChEBI" id="CHEBI:29035"/>
    </cofactor>
</comment>
<keyword evidence="10" id="KW-0539">Nucleus</keyword>
<dbReference type="Proteomes" id="UP001201812">
    <property type="component" value="Unassembled WGS sequence"/>
</dbReference>
<evidence type="ECO:0000256" key="1">
    <source>
        <dbReference type="ARBA" id="ARBA00001936"/>
    </source>
</evidence>
<evidence type="ECO:0000313" key="14">
    <source>
        <dbReference type="EMBL" id="KAI1711071.1"/>
    </source>
</evidence>
<evidence type="ECO:0000256" key="9">
    <source>
        <dbReference type="ARBA" id="ARBA00023204"/>
    </source>
</evidence>
<dbReference type="Gene3D" id="3.60.10.10">
    <property type="entry name" value="Endonuclease/exonuclease/phosphatase"/>
    <property type="match status" value="1"/>
</dbReference>
<evidence type="ECO:0000256" key="6">
    <source>
        <dbReference type="ARBA" id="ARBA00022763"/>
    </source>
</evidence>
<dbReference type="Pfam" id="PF22566">
    <property type="entry name" value="UBA_8"/>
    <property type="match status" value="1"/>
</dbReference>
<evidence type="ECO:0000256" key="5">
    <source>
        <dbReference type="ARBA" id="ARBA00022723"/>
    </source>
</evidence>
<dbReference type="GO" id="GO:0046872">
    <property type="term" value="F:metal ion binding"/>
    <property type="evidence" value="ECO:0007669"/>
    <property type="project" value="UniProtKB-KW"/>
</dbReference>
<comment type="caution">
    <text evidence="14">The sequence shown here is derived from an EMBL/GenBank/DDBJ whole genome shotgun (WGS) entry which is preliminary data.</text>
</comment>
<keyword evidence="9" id="KW-0234">DNA repair</keyword>
<dbReference type="PANTHER" id="PTHR15822:SF4">
    <property type="entry name" value="TYROSYL-DNA PHOSPHODIESTERASE 2"/>
    <property type="match status" value="1"/>
</dbReference>
<keyword evidence="5" id="KW-0479">Metal-binding</keyword>
<evidence type="ECO:0000256" key="8">
    <source>
        <dbReference type="ARBA" id="ARBA00022842"/>
    </source>
</evidence>
<name>A0AAD4R5K9_9BILA</name>
<dbReference type="GO" id="GO:0016605">
    <property type="term" value="C:PML body"/>
    <property type="evidence" value="ECO:0007669"/>
    <property type="project" value="UniProtKB-SubCell"/>
</dbReference>
<keyword evidence="6" id="KW-0227">DNA damage</keyword>
<sequence length="333" mass="37906">MQMKIVPNSKRNSSFLNITETDEAFAHSMLQDVNYDLDLALTKFFSGELMDVGEGGPSTRAKSPQPPKKKPRKEESEFPAEITIVSWNVDGLDLAEIHTRFKAVLVLIAKINPEVIFLQEVTDEIMSQLRELMEKMYRIFVSNPNFPYYCVTLVSRNIEIQSNEIVEFAKTGMGRSAILVHAQWQKLKLKLINTHLESLKEESETRTAQFAQCMKKLGELATEDEPNTLAVFGGDLNIRDHEVTGMPLNVKDAWIAAGSNSETKFTWDLRKNDNKKIGFGARCRFDRVYFSGPYTKVDFSLHGTQRIRRVHCFPSDHFGVCCRFYSPPGLLPT</sequence>
<dbReference type="PANTHER" id="PTHR15822">
    <property type="entry name" value="TRAF AND TNF RECEPTOR-ASSOCIATED PROTEIN"/>
    <property type="match status" value="1"/>
</dbReference>
<dbReference type="Pfam" id="PF03372">
    <property type="entry name" value="Exo_endo_phos"/>
    <property type="match status" value="1"/>
</dbReference>
<evidence type="ECO:0000313" key="15">
    <source>
        <dbReference type="Proteomes" id="UP001201812"/>
    </source>
</evidence>
<keyword evidence="8" id="KW-0460">Magnesium</keyword>
<keyword evidence="7" id="KW-0378">Hydrolase</keyword>
<dbReference type="GO" id="GO:0003697">
    <property type="term" value="F:single-stranded DNA binding"/>
    <property type="evidence" value="ECO:0007669"/>
    <property type="project" value="TreeGrafter"/>
</dbReference>
<dbReference type="InterPro" id="IPR036691">
    <property type="entry name" value="Endo/exonu/phosph_ase_sf"/>
</dbReference>